<comment type="similarity">
    <text evidence="2">Belongs to the GAMAD family.</text>
</comment>
<evidence type="ECO:0000313" key="11">
    <source>
        <dbReference type="EMBL" id="RKP38823.1"/>
    </source>
</evidence>
<evidence type="ECO:0000256" key="3">
    <source>
        <dbReference type="ARBA" id="ARBA00022448"/>
    </source>
</evidence>
<keyword evidence="3" id="KW-0813">Transport</keyword>
<dbReference type="EMBL" id="ML002326">
    <property type="protein sequence ID" value="RKP38823.1"/>
    <property type="molecule type" value="Genomic_DNA"/>
</dbReference>
<dbReference type="InterPro" id="IPR004942">
    <property type="entry name" value="Roadblock/LAMTOR2_dom"/>
</dbReference>
<dbReference type="FunFam" id="3.30.450.30:FF:000009">
    <property type="entry name" value="Dynein light chain roadblock"/>
    <property type="match status" value="1"/>
</dbReference>
<accession>A0A4P9ZYR3</accession>
<comment type="subcellular location">
    <subcellularLocation>
        <location evidence="1">Cytoplasm</location>
        <location evidence="1">Cytoskeleton</location>
    </subcellularLocation>
</comment>
<gene>
    <name evidence="11" type="ORF">BJ085DRAFT_18058</name>
</gene>
<dbReference type="InterPro" id="IPR016561">
    <property type="entry name" value="DYNLRB1/2"/>
</dbReference>
<dbReference type="Pfam" id="PF03259">
    <property type="entry name" value="Robl_LC7"/>
    <property type="match status" value="1"/>
</dbReference>
<feature type="domain" description="Roadblock/LAMTOR2" evidence="10">
    <location>
        <begin position="2"/>
        <end position="90"/>
    </location>
</feature>
<evidence type="ECO:0000256" key="6">
    <source>
        <dbReference type="ARBA" id="ARBA00023017"/>
    </source>
</evidence>
<protein>
    <recommendedName>
        <fullName evidence="10">Roadblock/LAMTOR2 domain-containing protein</fullName>
    </recommendedName>
</protein>
<evidence type="ECO:0000256" key="2">
    <source>
        <dbReference type="ARBA" id="ARBA00007191"/>
    </source>
</evidence>
<dbReference type="Proteomes" id="UP000268162">
    <property type="component" value="Unassembled WGS sequence"/>
</dbReference>
<dbReference type="PIRSF" id="PIRSF009998">
    <property type="entry name" value="DLC7"/>
    <property type="match status" value="1"/>
</dbReference>
<evidence type="ECO:0000256" key="9">
    <source>
        <dbReference type="ARBA" id="ARBA00025362"/>
    </source>
</evidence>
<keyword evidence="4" id="KW-0963">Cytoplasm</keyword>
<keyword evidence="5" id="KW-0493">Microtubule</keyword>
<evidence type="ECO:0000259" key="10">
    <source>
        <dbReference type="SMART" id="SM00960"/>
    </source>
</evidence>
<organism evidence="11 12">
    <name type="scientific">Dimargaris cristalligena</name>
    <dbReference type="NCBI Taxonomy" id="215637"/>
    <lineage>
        <taxon>Eukaryota</taxon>
        <taxon>Fungi</taxon>
        <taxon>Fungi incertae sedis</taxon>
        <taxon>Zoopagomycota</taxon>
        <taxon>Kickxellomycotina</taxon>
        <taxon>Dimargaritomycetes</taxon>
        <taxon>Dimargaritales</taxon>
        <taxon>Dimargaritaceae</taxon>
        <taxon>Dimargaris</taxon>
    </lineage>
</organism>
<dbReference type="GO" id="GO:0005868">
    <property type="term" value="C:cytoplasmic dynein complex"/>
    <property type="evidence" value="ECO:0007669"/>
    <property type="project" value="InterPro"/>
</dbReference>
<keyword evidence="7" id="KW-0505">Motor protein</keyword>
<dbReference type="Gene3D" id="3.30.450.30">
    <property type="entry name" value="Dynein light chain 2a, cytoplasmic"/>
    <property type="match status" value="1"/>
</dbReference>
<dbReference type="STRING" id="215637.A0A4P9ZYR3"/>
<evidence type="ECO:0000256" key="4">
    <source>
        <dbReference type="ARBA" id="ARBA00022490"/>
    </source>
</evidence>
<dbReference type="GO" id="GO:0007018">
    <property type="term" value="P:microtubule-based movement"/>
    <property type="evidence" value="ECO:0007669"/>
    <property type="project" value="InterPro"/>
</dbReference>
<keyword evidence="12" id="KW-1185">Reference proteome</keyword>
<keyword evidence="6" id="KW-0243">Dynein</keyword>
<evidence type="ECO:0000256" key="7">
    <source>
        <dbReference type="ARBA" id="ARBA00023175"/>
    </source>
</evidence>
<evidence type="ECO:0000256" key="8">
    <source>
        <dbReference type="ARBA" id="ARBA00023212"/>
    </source>
</evidence>
<name>A0A4P9ZYR3_9FUNG</name>
<reference evidence="12" key="1">
    <citation type="journal article" date="2018" name="Nat. Microbiol.">
        <title>Leveraging single-cell genomics to expand the fungal tree of life.</title>
        <authorList>
            <person name="Ahrendt S.R."/>
            <person name="Quandt C.A."/>
            <person name="Ciobanu D."/>
            <person name="Clum A."/>
            <person name="Salamov A."/>
            <person name="Andreopoulos B."/>
            <person name="Cheng J.F."/>
            <person name="Woyke T."/>
            <person name="Pelin A."/>
            <person name="Henrissat B."/>
            <person name="Reynolds N.K."/>
            <person name="Benny G.L."/>
            <person name="Smith M.E."/>
            <person name="James T.Y."/>
            <person name="Grigoriev I.V."/>
        </authorList>
    </citation>
    <scope>NUCLEOTIDE SEQUENCE [LARGE SCALE GENOMIC DNA]</scope>
    <source>
        <strain evidence="12">RSA 468</strain>
    </source>
</reference>
<proteinExistence type="inferred from homology"/>
<dbReference type="SMART" id="SM00960">
    <property type="entry name" value="Robl_LC7"/>
    <property type="match status" value="1"/>
</dbReference>
<evidence type="ECO:0000313" key="12">
    <source>
        <dbReference type="Proteomes" id="UP000268162"/>
    </source>
</evidence>
<sequence>DIEETIQRLMAKKSVKGIVVATNEGAIVKSTVEEALSTQYTKLMTQLVQATRQSIRELDDQNDLTFLRIRTKKHEIMLSPDPNYLLIVIQNPQEH</sequence>
<evidence type="ECO:0000256" key="5">
    <source>
        <dbReference type="ARBA" id="ARBA00022701"/>
    </source>
</evidence>
<dbReference type="PANTHER" id="PTHR10779">
    <property type="entry name" value="DYNEIN LIGHT CHAIN ROADBLOCK"/>
    <property type="match status" value="1"/>
</dbReference>
<evidence type="ECO:0000256" key="1">
    <source>
        <dbReference type="ARBA" id="ARBA00004245"/>
    </source>
</evidence>
<dbReference type="SUPFAM" id="SSF103196">
    <property type="entry name" value="Roadblock/LC7 domain"/>
    <property type="match status" value="1"/>
</dbReference>
<dbReference type="AlphaFoldDB" id="A0A4P9ZYR3"/>
<comment type="function">
    <text evidence="9">Acts as one of several non-catalytic accessory components of the cytoplasmic dynein 1 complex that are thought to be involved in linking dynein to cargos and to adapter proteins that regulate dynein function. Cytoplasmic dynein 1 acts as a motor for the intracellular retrograde motility of vesicles and organelles along microtubules.</text>
</comment>
<keyword evidence="8" id="KW-0206">Cytoskeleton</keyword>
<dbReference type="GO" id="GO:0005874">
    <property type="term" value="C:microtubule"/>
    <property type="evidence" value="ECO:0007669"/>
    <property type="project" value="UniProtKB-KW"/>
</dbReference>
<feature type="non-terminal residue" evidence="11">
    <location>
        <position position="1"/>
    </location>
</feature>